<dbReference type="Pfam" id="PF12937">
    <property type="entry name" value="F-box-like"/>
    <property type="match status" value="1"/>
</dbReference>
<dbReference type="Gene3D" id="1.20.1280.50">
    <property type="match status" value="1"/>
</dbReference>
<protein>
    <recommendedName>
        <fullName evidence="2">F-box domain-containing protein</fullName>
    </recommendedName>
</protein>
<dbReference type="InterPro" id="IPR001810">
    <property type="entry name" value="F-box_dom"/>
</dbReference>
<dbReference type="Proteomes" id="UP000604825">
    <property type="component" value="Unassembled WGS sequence"/>
</dbReference>
<organism evidence="3 4">
    <name type="scientific">Miscanthus lutarioriparius</name>
    <dbReference type="NCBI Taxonomy" id="422564"/>
    <lineage>
        <taxon>Eukaryota</taxon>
        <taxon>Viridiplantae</taxon>
        <taxon>Streptophyta</taxon>
        <taxon>Embryophyta</taxon>
        <taxon>Tracheophyta</taxon>
        <taxon>Spermatophyta</taxon>
        <taxon>Magnoliopsida</taxon>
        <taxon>Liliopsida</taxon>
        <taxon>Poales</taxon>
        <taxon>Poaceae</taxon>
        <taxon>PACMAD clade</taxon>
        <taxon>Panicoideae</taxon>
        <taxon>Andropogonodae</taxon>
        <taxon>Andropogoneae</taxon>
        <taxon>Saccharinae</taxon>
        <taxon>Miscanthus</taxon>
    </lineage>
</organism>
<comment type="caution">
    <text evidence="3">The sequence shown here is derived from an EMBL/GenBank/DDBJ whole genome shotgun (WGS) entry which is preliminary data.</text>
</comment>
<dbReference type="PANTHER" id="PTHR44586:SF23">
    <property type="entry name" value="F-BOX DOMAIN-CONTAINING PROTEIN"/>
    <property type="match status" value="1"/>
</dbReference>
<dbReference type="InterPro" id="IPR005174">
    <property type="entry name" value="KIB1-4_b-propeller"/>
</dbReference>
<dbReference type="Pfam" id="PF03478">
    <property type="entry name" value="Beta-prop_KIB1-4"/>
    <property type="match status" value="2"/>
</dbReference>
<reference evidence="3" key="1">
    <citation type="submission" date="2020-10" db="EMBL/GenBank/DDBJ databases">
        <authorList>
            <person name="Han B."/>
            <person name="Lu T."/>
            <person name="Zhao Q."/>
            <person name="Huang X."/>
            <person name="Zhao Y."/>
        </authorList>
    </citation>
    <scope>NUCLEOTIDE SEQUENCE</scope>
</reference>
<evidence type="ECO:0000313" key="4">
    <source>
        <dbReference type="Proteomes" id="UP000604825"/>
    </source>
</evidence>
<evidence type="ECO:0000313" key="3">
    <source>
        <dbReference type="EMBL" id="CAD6246628.1"/>
    </source>
</evidence>
<dbReference type="CDD" id="cd09917">
    <property type="entry name" value="F-box_SF"/>
    <property type="match status" value="1"/>
</dbReference>
<dbReference type="OrthoDB" id="723086at2759"/>
<evidence type="ECO:0000259" key="2">
    <source>
        <dbReference type="PROSITE" id="PS50181"/>
    </source>
</evidence>
<name>A0A811PKY7_9POAL</name>
<dbReference type="SUPFAM" id="SSF81383">
    <property type="entry name" value="F-box domain"/>
    <property type="match status" value="1"/>
</dbReference>
<dbReference type="PROSITE" id="PS50181">
    <property type="entry name" value="FBOX"/>
    <property type="match status" value="1"/>
</dbReference>
<keyword evidence="4" id="KW-1185">Reference proteome</keyword>
<dbReference type="InterPro" id="IPR036047">
    <property type="entry name" value="F-box-like_dom_sf"/>
</dbReference>
<evidence type="ECO:0000256" key="1">
    <source>
        <dbReference type="SAM" id="MobiDB-lite"/>
    </source>
</evidence>
<dbReference type="PANTHER" id="PTHR44586">
    <property type="entry name" value="F-BOX DOMAIN CONTAINING PROTEIN, EXPRESSED"/>
    <property type="match status" value="1"/>
</dbReference>
<gene>
    <name evidence="3" type="ORF">NCGR_LOCUS30876</name>
</gene>
<sequence>MATCSRALMMSSLCGVVALQPKDLWSLFFTILPKQLCLTASFFLKKLRKGEHFHQPLMELEVEVSTLPELPQDVLMSIFATLEIPDLLRAGSVCSSWHSAYTCLRNLGKNKQSQTPCLLYTSKSAGENVACLYSLAENRAYKITLPEPPIHSRSLIGSSNGWLITADERSELHLVNPITGEQIALPSVITIEHLSFARAGDDKWTWLPHGTDYSDCVYMDGLLYALKSVGEIHAFDLTGSNVTMRVIIDRLKYCIYESMYIIRAPWGDLLQVWRTVDVPQGEDEDSDVPEGEDADDDVPEGQDEDDDDPRKWRARTLKIKVYKVDVEAKELVEINSLPYHMLFLGRNNSLCLCAEEHPKLKSNHVYFTDDLDQITTQLNNYTRDIGVWDLKNSSKKEIVSQIWSNWPCPTWITPNLMELNLAFGK</sequence>
<feature type="domain" description="F-box" evidence="2">
    <location>
        <begin position="64"/>
        <end position="99"/>
    </location>
</feature>
<feature type="region of interest" description="Disordered" evidence="1">
    <location>
        <begin position="280"/>
        <end position="309"/>
    </location>
</feature>
<proteinExistence type="predicted"/>
<accession>A0A811PKY7</accession>
<dbReference type="EMBL" id="CAJGYO010000007">
    <property type="protein sequence ID" value="CAD6246628.1"/>
    <property type="molecule type" value="Genomic_DNA"/>
</dbReference>
<feature type="compositionally biased region" description="Acidic residues" evidence="1">
    <location>
        <begin position="280"/>
        <end position="307"/>
    </location>
</feature>
<dbReference type="AlphaFoldDB" id="A0A811PKY7"/>